<gene>
    <name evidence="1" type="ORF">MHBO_000122</name>
</gene>
<dbReference type="Pfam" id="PF07093">
    <property type="entry name" value="SGT1"/>
    <property type="match status" value="1"/>
</dbReference>
<keyword evidence="2" id="KW-1185">Reference proteome</keyword>
<reference evidence="1 2" key="1">
    <citation type="journal article" date="2024" name="BMC Biol.">
        <title>Comparative genomics of Ascetosporea gives new insight into the evolutionary basis for animal parasitism in Rhizaria.</title>
        <authorList>
            <person name="Hiltunen Thoren M."/>
            <person name="Onut-Brannstrom I."/>
            <person name="Alfjorden A."/>
            <person name="Peckova H."/>
            <person name="Swords F."/>
            <person name="Hooper C."/>
            <person name="Holzer A.S."/>
            <person name="Bass D."/>
            <person name="Burki F."/>
        </authorList>
    </citation>
    <scope>NUCLEOTIDE SEQUENCE [LARGE SCALE GENOMIC DNA]</scope>
    <source>
        <strain evidence="1">20-A016</strain>
    </source>
</reference>
<sequence length="537" mass="61923">MFVSSKSLHQIFRFLENCAYLESVTSIGDNISDEWFTTAAVFEITKLFPVAAQITDSDGQFMLIEAAESLPEETTPDNSSNRLFVVDGELRFISSDFLGKTSKKFSSEILRKLGIGEALKIVFETPKDLISVTSEFFEPIQRRINSFDDVLRKEIKNSQTHNFSVKAPEKVLRLLKILPSLVSVAAKAYCFRNPIDNNELRKMAHFRPENFAFHKIRTSRFVYAQLRSAKHFHSRQFLDASFYENREMSLSEEIGAKITFGLEILMSEGNRHLKKDGDINFDDCSQIVSNFECEFEDFRKHLEQIKNQKCSAKIAKKIFVLKILAENAKFGRKHYKHLKFSSQLIYSKLLQKVLKHFPPQTFPKNLNELQPNDSDEWMEVDPNDLNLFFMESASFENEKIGDLKNLNFAEDVQKFINADSGYKGIDFQNLYFEDDLSFDEEDCFHEERIFKGDKFLNPNGVFRAINNRDSNNKFDEENSFKAISKETDAEFLAKSKENMADINIDENLVRNFVTSIEKEEGGSGPASNLLSQLRDTK</sequence>
<evidence type="ECO:0000313" key="1">
    <source>
        <dbReference type="EMBL" id="MES1918101.1"/>
    </source>
</evidence>
<proteinExistence type="predicted"/>
<name>A0ABV2AEG9_9EUKA</name>
<organism evidence="1 2">
    <name type="scientific">Bonamia ostreae</name>
    <dbReference type="NCBI Taxonomy" id="126728"/>
    <lineage>
        <taxon>Eukaryota</taxon>
        <taxon>Sar</taxon>
        <taxon>Rhizaria</taxon>
        <taxon>Endomyxa</taxon>
        <taxon>Ascetosporea</taxon>
        <taxon>Haplosporida</taxon>
        <taxon>Bonamia</taxon>
    </lineage>
</organism>
<dbReference type="PANTHER" id="PTHR13060">
    <property type="entry name" value="SGT1 PROTEIN HSGT1 SUPPRESSOR OF GCR2"/>
    <property type="match status" value="1"/>
</dbReference>
<dbReference type="InterPro" id="IPR010770">
    <property type="entry name" value="Ecd"/>
</dbReference>
<evidence type="ECO:0000313" key="2">
    <source>
        <dbReference type="Proteomes" id="UP001439008"/>
    </source>
</evidence>
<protein>
    <submittedName>
        <fullName evidence="1">Uncharacterized protein</fullName>
    </submittedName>
</protein>
<dbReference type="PANTHER" id="PTHR13060:SF0">
    <property type="entry name" value="PROTEIN ECDYSONELESS HOMOLOG"/>
    <property type="match status" value="1"/>
</dbReference>
<dbReference type="Proteomes" id="UP001439008">
    <property type="component" value="Unassembled WGS sequence"/>
</dbReference>
<dbReference type="EMBL" id="JBDODL010000015">
    <property type="protein sequence ID" value="MES1918101.1"/>
    <property type="molecule type" value="Genomic_DNA"/>
</dbReference>
<accession>A0ABV2AEG9</accession>
<comment type="caution">
    <text evidence="1">The sequence shown here is derived from an EMBL/GenBank/DDBJ whole genome shotgun (WGS) entry which is preliminary data.</text>
</comment>